<reference evidence="2 3" key="1">
    <citation type="submission" date="2018-10" db="EMBL/GenBank/DDBJ databases">
        <title>Characterization and genome analysis of a novel bacterium Sphingobium yanoikuyae SJTF8 capable of degrading PAHs.</title>
        <authorList>
            <person name="Yin C."/>
            <person name="Xiong W."/>
            <person name="Liang R."/>
        </authorList>
    </citation>
    <scope>NUCLEOTIDE SEQUENCE [LARGE SCALE GENOMIC DNA]</scope>
    <source>
        <strain evidence="2 3">SJTF8</strain>
    </source>
</reference>
<dbReference type="GO" id="GO:0004066">
    <property type="term" value="F:asparagine synthase (glutamine-hydrolyzing) activity"/>
    <property type="evidence" value="ECO:0007669"/>
    <property type="project" value="InterPro"/>
</dbReference>
<sequence length="315" mass="35485">MDRQDPLIHVAHRIDRIATKIADHLLDLDRIGEYRPRVRRNPKHDTDLRTGSCGADERNAAALREAHGLAHILRCSTWQAASPHFDHIATIRRFRQNWRRIVHHAHPPRTSPNFTTALVAPDLVRRTDIGLRRAATMPSRSAYQTEQQRHLSTLTSPQQPYAFEVLDRSAAAAGVRLCFPFYDRRLVEFCVSLPAHAKLDNGYPRASLRNAMAGLLPEQVRLRRDKFNFAGQLGTGMARHRASLLTMLDAQADMLAPFVDIDVARAAITQFDQSMANDAAPLFAAYRIASLGRWLARRSRPVAPRAKFHIVHAGG</sequence>
<dbReference type="Gene3D" id="3.40.50.620">
    <property type="entry name" value="HUPs"/>
    <property type="match status" value="1"/>
</dbReference>
<organism evidence="2 3">
    <name type="scientific">Sphingobium yanoikuyae</name>
    <name type="common">Sphingomonas yanoikuyae</name>
    <dbReference type="NCBI Taxonomy" id="13690"/>
    <lineage>
        <taxon>Bacteria</taxon>
        <taxon>Pseudomonadati</taxon>
        <taxon>Pseudomonadota</taxon>
        <taxon>Alphaproteobacteria</taxon>
        <taxon>Sphingomonadales</taxon>
        <taxon>Sphingomonadaceae</taxon>
        <taxon>Sphingobium</taxon>
    </lineage>
</organism>
<evidence type="ECO:0000313" key="3">
    <source>
        <dbReference type="Proteomes" id="UP000280708"/>
    </source>
</evidence>
<gene>
    <name evidence="2" type="ORF">EBF16_11425</name>
</gene>
<evidence type="ECO:0000313" key="2">
    <source>
        <dbReference type="EMBL" id="AYO77429.1"/>
    </source>
</evidence>
<name>A0A3G2UXK5_SPHYA</name>
<dbReference type="AlphaFoldDB" id="A0A3G2UXK5"/>
<dbReference type="EMBL" id="CP033230">
    <property type="protein sequence ID" value="AYO77429.1"/>
    <property type="molecule type" value="Genomic_DNA"/>
</dbReference>
<protein>
    <recommendedName>
        <fullName evidence="1">Asparagine synthetase domain-containing protein</fullName>
    </recommendedName>
</protein>
<dbReference type="Proteomes" id="UP000280708">
    <property type="component" value="Chromosome"/>
</dbReference>
<dbReference type="Pfam" id="PF00733">
    <property type="entry name" value="Asn_synthase"/>
    <property type="match status" value="1"/>
</dbReference>
<dbReference type="InterPro" id="IPR001962">
    <property type="entry name" value="Asn_synthase"/>
</dbReference>
<evidence type="ECO:0000259" key="1">
    <source>
        <dbReference type="Pfam" id="PF00733"/>
    </source>
</evidence>
<dbReference type="SUPFAM" id="SSF52402">
    <property type="entry name" value="Adenine nucleotide alpha hydrolases-like"/>
    <property type="match status" value="1"/>
</dbReference>
<dbReference type="GO" id="GO:0006529">
    <property type="term" value="P:asparagine biosynthetic process"/>
    <property type="evidence" value="ECO:0007669"/>
    <property type="project" value="InterPro"/>
</dbReference>
<dbReference type="InterPro" id="IPR014729">
    <property type="entry name" value="Rossmann-like_a/b/a_fold"/>
</dbReference>
<accession>A0A3G2UXK5</accession>
<proteinExistence type="predicted"/>
<feature type="domain" description="Asparagine synthetase" evidence="1">
    <location>
        <begin position="93"/>
        <end position="284"/>
    </location>
</feature>